<gene>
    <name evidence="3" type="ORF">GCM10010123_43050</name>
</gene>
<feature type="transmembrane region" description="Helical" evidence="2">
    <location>
        <begin position="320"/>
        <end position="343"/>
    </location>
</feature>
<feature type="transmembrane region" description="Helical" evidence="2">
    <location>
        <begin position="117"/>
        <end position="138"/>
    </location>
</feature>
<feature type="transmembrane region" description="Helical" evidence="2">
    <location>
        <begin position="158"/>
        <end position="179"/>
    </location>
</feature>
<feature type="transmembrane region" description="Helical" evidence="2">
    <location>
        <begin position="349"/>
        <end position="370"/>
    </location>
</feature>
<reference evidence="3" key="1">
    <citation type="journal article" date="2014" name="Int. J. Syst. Evol. Microbiol.">
        <title>Complete genome sequence of Corynebacterium casei LMG S-19264T (=DSM 44701T), isolated from a smear-ripened cheese.</title>
        <authorList>
            <consortium name="US DOE Joint Genome Institute (JGI-PGF)"/>
            <person name="Walter F."/>
            <person name="Albersmeier A."/>
            <person name="Kalinowski J."/>
            <person name="Ruckert C."/>
        </authorList>
    </citation>
    <scope>NUCLEOTIDE SEQUENCE</scope>
    <source>
        <strain evidence="3">JCM 3090</strain>
    </source>
</reference>
<dbReference type="AlphaFoldDB" id="A0A8J3BBK1"/>
<feature type="region of interest" description="Disordered" evidence="1">
    <location>
        <begin position="1"/>
        <end position="33"/>
    </location>
</feature>
<feature type="transmembrane region" description="Helical" evidence="2">
    <location>
        <begin position="87"/>
        <end position="105"/>
    </location>
</feature>
<name>A0A8J3BBK1_9ACTN</name>
<reference evidence="3" key="2">
    <citation type="submission" date="2020-09" db="EMBL/GenBank/DDBJ databases">
        <authorList>
            <person name="Sun Q."/>
            <person name="Ohkuma M."/>
        </authorList>
    </citation>
    <scope>NUCLEOTIDE SEQUENCE</scope>
    <source>
        <strain evidence="3">JCM 3090</strain>
    </source>
</reference>
<proteinExistence type="predicted"/>
<accession>A0A8J3BBK1</accession>
<dbReference type="Proteomes" id="UP000649739">
    <property type="component" value="Unassembled WGS sequence"/>
</dbReference>
<comment type="caution">
    <text evidence="3">The sequence shown here is derived from an EMBL/GenBank/DDBJ whole genome shotgun (WGS) entry which is preliminary data.</text>
</comment>
<protein>
    <submittedName>
        <fullName evidence="3">Uncharacterized protein</fullName>
    </submittedName>
</protein>
<feature type="transmembrane region" description="Helical" evidence="2">
    <location>
        <begin position="191"/>
        <end position="211"/>
    </location>
</feature>
<keyword evidence="2" id="KW-1133">Transmembrane helix</keyword>
<organism evidence="3 4">
    <name type="scientific">Pilimelia anulata</name>
    <dbReference type="NCBI Taxonomy" id="53371"/>
    <lineage>
        <taxon>Bacteria</taxon>
        <taxon>Bacillati</taxon>
        <taxon>Actinomycetota</taxon>
        <taxon>Actinomycetes</taxon>
        <taxon>Micromonosporales</taxon>
        <taxon>Micromonosporaceae</taxon>
        <taxon>Pilimelia</taxon>
    </lineage>
</organism>
<feature type="transmembrane region" description="Helical" evidence="2">
    <location>
        <begin position="288"/>
        <end position="308"/>
    </location>
</feature>
<keyword evidence="2" id="KW-0812">Transmembrane</keyword>
<evidence type="ECO:0000256" key="1">
    <source>
        <dbReference type="SAM" id="MobiDB-lite"/>
    </source>
</evidence>
<evidence type="ECO:0000313" key="3">
    <source>
        <dbReference type="EMBL" id="GGK08494.1"/>
    </source>
</evidence>
<dbReference type="EMBL" id="BMQB01000012">
    <property type="protein sequence ID" value="GGK08494.1"/>
    <property type="molecule type" value="Genomic_DNA"/>
</dbReference>
<feature type="transmembrane region" description="Helical" evidence="2">
    <location>
        <begin position="239"/>
        <end position="256"/>
    </location>
</feature>
<feature type="transmembrane region" description="Helical" evidence="2">
    <location>
        <begin position="263"/>
        <end position="282"/>
    </location>
</feature>
<evidence type="ECO:0000256" key="2">
    <source>
        <dbReference type="SAM" id="Phobius"/>
    </source>
</evidence>
<keyword evidence="4" id="KW-1185">Reference proteome</keyword>
<keyword evidence="2" id="KW-0472">Membrane</keyword>
<evidence type="ECO:0000313" key="4">
    <source>
        <dbReference type="Proteomes" id="UP000649739"/>
    </source>
</evidence>
<sequence length="378" mass="39592">MLRTPKPKAVLRTDQPRTDFGTVSRSGSGLGEGRYSVSEVSVRPRAGYRFDLVTALLSGWFVAGLLIDGWAHTNLAGLESFFTPWHAVFYSGFVATAAWVGWPVLRRMQEGRRALDAVPVGYGLTLVALPLFAIGGAGDMAWHLAFGVEQGLNIAFSPTHMLLIGSMVVIVTGPVRSGWDTTVGRPLREQLPLLLGVAFALVVVFLLLSYAEATSWPPRAVVAAMSVPDLGDTSLMRQYGTSVVVTTIALLAPLLMLTRRGPLPPGAATIVYAVVAVMGGAVRGFASPGALLLTVACGLLVDGLTRLLRPGPDRAGSVIGWAAAAALVTWSILIGHAIVTAGMPAGVEYWTGTPFVAAGVAALLAATMTARRAAVAPR</sequence>
<feature type="transmembrane region" description="Helical" evidence="2">
    <location>
        <begin position="48"/>
        <end position="67"/>
    </location>
</feature>